<keyword evidence="1" id="KW-0472">Membrane</keyword>
<keyword evidence="1" id="KW-0812">Transmembrane</keyword>
<sequence>MNGARTKKHAEPTEPSFLTTILFLLSLALFLVWELLISNAHLYAATRNTTISFLLSLTTRTAAATNFTISFAVVILIASFSFTLFLLRRDSAASTRRRSAPKKAA</sequence>
<proteinExistence type="predicted"/>
<accession>A0A218Z8U6</accession>
<dbReference type="EMBL" id="MZNU01000106">
    <property type="protein sequence ID" value="OWP04418.1"/>
    <property type="molecule type" value="Genomic_DNA"/>
</dbReference>
<dbReference type="Proteomes" id="UP000242519">
    <property type="component" value="Unassembled WGS sequence"/>
</dbReference>
<reference evidence="2 3" key="1">
    <citation type="submission" date="2017-04" db="EMBL/GenBank/DDBJ databases">
        <title>Draft genome sequence of Marssonina coronaria NL1: causal agent of apple blotch.</title>
        <authorList>
            <person name="Cheng Q."/>
        </authorList>
    </citation>
    <scope>NUCLEOTIDE SEQUENCE [LARGE SCALE GENOMIC DNA]</scope>
    <source>
        <strain evidence="2 3">NL1</strain>
    </source>
</reference>
<organism evidence="2 3">
    <name type="scientific">Diplocarpon coronariae</name>
    <dbReference type="NCBI Taxonomy" id="2795749"/>
    <lineage>
        <taxon>Eukaryota</taxon>
        <taxon>Fungi</taxon>
        <taxon>Dikarya</taxon>
        <taxon>Ascomycota</taxon>
        <taxon>Pezizomycotina</taxon>
        <taxon>Leotiomycetes</taxon>
        <taxon>Helotiales</taxon>
        <taxon>Drepanopezizaceae</taxon>
        <taxon>Diplocarpon</taxon>
    </lineage>
</organism>
<keyword evidence="3" id="KW-1185">Reference proteome</keyword>
<protein>
    <submittedName>
        <fullName evidence="2">Uncharacterized protein</fullName>
    </submittedName>
</protein>
<dbReference type="InParanoid" id="A0A218Z8U6"/>
<keyword evidence="1" id="KW-1133">Transmembrane helix</keyword>
<evidence type="ECO:0000313" key="2">
    <source>
        <dbReference type="EMBL" id="OWP04418.1"/>
    </source>
</evidence>
<name>A0A218Z8U6_9HELO</name>
<feature type="transmembrane region" description="Helical" evidence="1">
    <location>
        <begin position="21"/>
        <end position="44"/>
    </location>
</feature>
<comment type="caution">
    <text evidence="2">The sequence shown here is derived from an EMBL/GenBank/DDBJ whole genome shotgun (WGS) entry which is preliminary data.</text>
</comment>
<evidence type="ECO:0000313" key="3">
    <source>
        <dbReference type="Proteomes" id="UP000242519"/>
    </source>
</evidence>
<dbReference type="AlphaFoldDB" id="A0A218Z8U6"/>
<feature type="transmembrane region" description="Helical" evidence="1">
    <location>
        <begin position="64"/>
        <end position="87"/>
    </location>
</feature>
<evidence type="ECO:0000256" key="1">
    <source>
        <dbReference type="SAM" id="Phobius"/>
    </source>
</evidence>
<gene>
    <name evidence="2" type="ORF">B2J93_4423</name>
</gene>